<dbReference type="Proteomes" id="UP000715965">
    <property type="component" value="Unassembled WGS sequence"/>
</dbReference>
<sequence>MRKLAALAIGGALCITSTLVSADVASQLQQYVGYTIVAVLDIVGYQDSNGKHGDSFEGCEYGRVIIFEGNEALTCTGYGYHYGYRPKALVLSRGGSFKMIVDSDVYDMHN</sequence>
<reference evidence="2 3" key="1">
    <citation type="submission" date="2020-10" db="EMBL/GenBank/DDBJ databases">
        <title>Draft genome of Ramlibacter aquaticus LMG 30558.</title>
        <authorList>
            <person name="Props R."/>
        </authorList>
    </citation>
    <scope>NUCLEOTIDE SEQUENCE [LARGE SCALE GENOMIC DNA]</scope>
    <source>
        <strain evidence="2 3">LMG 30558</strain>
    </source>
</reference>
<evidence type="ECO:0000256" key="1">
    <source>
        <dbReference type="SAM" id="SignalP"/>
    </source>
</evidence>
<evidence type="ECO:0000313" key="3">
    <source>
        <dbReference type="Proteomes" id="UP000715965"/>
    </source>
</evidence>
<feature type="signal peptide" evidence="1">
    <location>
        <begin position="1"/>
        <end position="22"/>
    </location>
</feature>
<accession>A0ABR9SBG0</accession>
<keyword evidence="3" id="KW-1185">Reference proteome</keyword>
<feature type="chain" id="PRO_5046698020" evidence="1">
    <location>
        <begin position="23"/>
        <end position="110"/>
    </location>
</feature>
<proteinExistence type="predicted"/>
<gene>
    <name evidence="2" type="ORF">IM725_03630</name>
</gene>
<evidence type="ECO:0000313" key="2">
    <source>
        <dbReference type="EMBL" id="MBE7939663.1"/>
    </source>
</evidence>
<dbReference type="EMBL" id="JADDOJ010000009">
    <property type="protein sequence ID" value="MBE7939663.1"/>
    <property type="molecule type" value="Genomic_DNA"/>
</dbReference>
<protein>
    <submittedName>
        <fullName evidence="2">Uncharacterized protein</fullName>
    </submittedName>
</protein>
<dbReference type="RefSeq" id="WP_193779214.1">
    <property type="nucleotide sequence ID" value="NZ_JADDOJ010000009.1"/>
</dbReference>
<organism evidence="2 3">
    <name type="scientific">Ramlibacter aquaticus</name>
    <dbReference type="NCBI Taxonomy" id="2780094"/>
    <lineage>
        <taxon>Bacteria</taxon>
        <taxon>Pseudomonadati</taxon>
        <taxon>Pseudomonadota</taxon>
        <taxon>Betaproteobacteria</taxon>
        <taxon>Burkholderiales</taxon>
        <taxon>Comamonadaceae</taxon>
        <taxon>Ramlibacter</taxon>
    </lineage>
</organism>
<keyword evidence="1" id="KW-0732">Signal</keyword>
<name>A0ABR9SBG0_9BURK</name>
<comment type="caution">
    <text evidence="2">The sequence shown here is derived from an EMBL/GenBank/DDBJ whole genome shotgun (WGS) entry which is preliminary data.</text>
</comment>